<dbReference type="AlphaFoldDB" id="A0A0D8BIG3"/>
<dbReference type="PANTHER" id="PTHR11022">
    <property type="entry name" value="PEPTIDOGLYCAN RECOGNITION PROTEIN"/>
    <property type="match status" value="1"/>
</dbReference>
<dbReference type="PATRIC" id="fig|1502723.3.peg.6990"/>
<organism evidence="5 6">
    <name type="scientific">Frankia torreyi</name>
    <dbReference type="NCBI Taxonomy" id="1856"/>
    <lineage>
        <taxon>Bacteria</taxon>
        <taxon>Bacillati</taxon>
        <taxon>Actinomycetota</taxon>
        <taxon>Actinomycetes</taxon>
        <taxon>Frankiales</taxon>
        <taxon>Frankiaceae</taxon>
        <taxon>Frankia</taxon>
    </lineage>
</organism>
<dbReference type="InterPro" id="IPR036505">
    <property type="entry name" value="Amidase/PGRP_sf"/>
</dbReference>
<dbReference type="PROSITE" id="PS51318">
    <property type="entry name" value="TAT"/>
    <property type="match status" value="1"/>
</dbReference>
<dbReference type="OrthoDB" id="514320at2"/>
<evidence type="ECO:0000313" key="6">
    <source>
        <dbReference type="Proteomes" id="UP000032545"/>
    </source>
</evidence>
<dbReference type="GO" id="GO:0008745">
    <property type="term" value="F:N-acetylmuramoyl-L-alanine amidase activity"/>
    <property type="evidence" value="ECO:0007669"/>
    <property type="project" value="InterPro"/>
</dbReference>
<comment type="similarity">
    <text evidence="1">Belongs to the N-acetylmuramoyl-L-alanine amidase 2 family.</text>
</comment>
<proteinExistence type="inferred from homology"/>
<dbReference type="InterPro" id="IPR006619">
    <property type="entry name" value="PGRP_domain_met/bac"/>
</dbReference>
<reference evidence="6" key="1">
    <citation type="submission" date="2015-02" db="EMBL/GenBank/DDBJ databases">
        <title>Draft Genome of Frankia sp. CpI1-S.</title>
        <authorList>
            <person name="Oshone R.T."/>
            <person name="Ngom M."/>
            <person name="Ghodhbane-Gtari F."/>
            <person name="Gtari M."/>
            <person name="Morris K."/>
            <person name="Thomas K."/>
            <person name="Sen A."/>
            <person name="Tisa L.S."/>
        </authorList>
    </citation>
    <scope>NUCLEOTIDE SEQUENCE [LARGE SCALE GENOMIC DNA]</scope>
    <source>
        <strain evidence="6">CpI1-S</strain>
    </source>
</reference>
<dbReference type="SUPFAM" id="SSF55846">
    <property type="entry name" value="N-acetylmuramoyl-L-alanine amidase-like"/>
    <property type="match status" value="1"/>
</dbReference>
<keyword evidence="3" id="KW-0812">Transmembrane</keyword>
<evidence type="ECO:0000256" key="3">
    <source>
        <dbReference type="SAM" id="Phobius"/>
    </source>
</evidence>
<evidence type="ECO:0000313" key="5">
    <source>
        <dbReference type="EMBL" id="KJE23921.1"/>
    </source>
</evidence>
<reference evidence="5 6" key="2">
    <citation type="journal article" date="2016" name="Genome Announc.">
        <title>Permanent Draft Genome Sequences for Two Variants of Frankia sp. Strain CpI1, the First Frankia Strain Isolated from Root Nodules of Comptonia peregrina.</title>
        <authorList>
            <person name="Oshone R."/>
            <person name="Hurst S.G.IV."/>
            <person name="Abebe-Akele F."/>
            <person name="Simpson S."/>
            <person name="Morris K."/>
            <person name="Thomas W.K."/>
            <person name="Tisa L.S."/>
        </authorList>
    </citation>
    <scope>NUCLEOTIDE SEQUENCE [LARGE SCALE GENOMIC DNA]</scope>
    <source>
        <strain evidence="6">CpI1-S</strain>
    </source>
</reference>
<comment type="caution">
    <text evidence="5">The sequence shown here is derived from an EMBL/GenBank/DDBJ whole genome shotgun (WGS) entry which is preliminary data.</text>
</comment>
<dbReference type="EMBL" id="JYFN01000010">
    <property type="protein sequence ID" value="KJE23921.1"/>
    <property type="molecule type" value="Genomic_DNA"/>
</dbReference>
<name>A0A0D8BIG3_9ACTN</name>
<dbReference type="GO" id="GO:0009253">
    <property type="term" value="P:peptidoglycan catabolic process"/>
    <property type="evidence" value="ECO:0007669"/>
    <property type="project" value="InterPro"/>
</dbReference>
<gene>
    <name evidence="5" type="ORF">FF36_01855</name>
</gene>
<evidence type="ECO:0000259" key="4">
    <source>
        <dbReference type="SMART" id="SM00701"/>
    </source>
</evidence>
<dbReference type="Proteomes" id="UP000032545">
    <property type="component" value="Unassembled WGS sequence"/>
</dbReference>
<protein>
    <submittedName>
        <fullName evidence="5">N-acetylmuramoyl-L-alanine amidase</fullName>
    </submittedName>
</protein>
<feature type="transmembrane region" description="Helical" evidence="3">
    <location>
        <begin position="21"/>
        <end position="40"/>
    </location>
</feature>
<dbReference type="GO" id="GO:0008270">
    <property type="term" value="F:zinc ion binding"/>
    <property type="evidence" value="ECO:0007669"/>
    <property type="project" value="InterPro"/>
</dbReference>
<dbReference type="InterPro" id="IPR015510">
    <property type="entry name" value="PGRP"/>
</dbReference>
<dbReference type="RefSeq" id="WP_044884553.1">
    <property type="nucleotide sequence ID" value="NZ_JYFN01000010.1"/>
</dbReference>
<feature type="region of interest" description="Disordered" evidence="2">
    <location>
        <begin position="211"/>
        <end position="260"/>
    </location>
</feature>
<keyword evidence="3" id="KW-0472">Membrane</keyword>
<dbReference type="Gene3D" id="3.40.80.10">
    <property type="entry name" value="Peptidoglycan recognition protein-like"/>
    <property type="match status" value="1"/>
</dbReference>
<dbReference type="InterPro" id="IPR002502">
    <property type="entry name" value="Amidase_domain"/>
</dbReference>
<dbReference type="InterPro" id="IPR006311">
    <property type="entry name" value="TAT_signal"/>
</dbReference>
<keyword evidence="6" id="KW-1185">Reference proteome</keyword>
<feature type="domain" description="Peptidoglycan recognition protein family" evidence="4">
    <location>
        <begin position="269"/>
        <end position="430"/>
    </location>
</feature>
<dbReference type="PANTHER" id="PTHR11022:SF41">
    <property type="entry name" value="PEPTIDOGLYCAN-RECOGNITION PROTEIN LC-RELATED"/>
    <property type="match status" value="1"/>
</dbReference>
<dbReference type="SMART" id="SM00701">
    <property type="entry name" value="PGRP"/>
    <property type="match status" value="1"/>
</dbReference>
<keyword evidence="3" id="KW-1133">Transmembrane helix</keyword>
<dbReference type="CDD" id="cd06583">
    <property type="entry name" value="PGRP"/>
    <property type="match status" value="1"/>
</dbReference>
<accession>A0A0D8BIG3</accession>
<feature type="compositionally biased region" description="Low complexity" evidence="2">
    <location>
        <begin position="226"/>
        <end position="260"/>
    </location>
</feature>
<evidence type="ECO:0000256" key="2">
    <source>
        <dbReference type="SAM" id="MobiDB-lite"/>
    </source>
</evidence>
<dbReference type="Pfam" id="PF01510">
    <property type="entry name" value="Amidase_2"/>
    <property type="match status" value="1"/>
</dbReference>
<sequence length="471" mass="47634">MPAADPPRRLRDPAPPSRRRILVLAGAGVGGWAVMEFAGAPVAASTVGLPAAAAAGPMGPAGTRVVLIPRTLSAMSVGTGPASPAFRIGYLAVRWSRPSGTGPGAAVGRGNEGAAIRLRRANGGYGSWSPLTVGCPAERDDRPAGASSAHAVLMGARTATGYELRVPQGASGVAVTALNTTSGPCRRLTVPDVTAQAALAAVAGLAVAAESRSPARARAVPRPRRAPLAAAAGPVPAAGPEPAGQAAAPQSASTASTAPGGSAPSALGLLYLPRAAWGADESLRLDPATGQPWRTTYHPGQVITVHHTVTPNDDPDPAATVRAIYHFHTVERGWADIGYHFLIDEAGALYEGRWSGTDGVPGHRPDGQVVTGAHVGGFNAGNVGVALLGDHRTRAPTAAARRSLVLVLQALSGAHSLNPVGSVDYVNPVGGARRRVPAISGHGDWMATECPGAVLYTALDAVRLEVAQALL</sequence>
<evidence type="ECO:0000256" key="1">
    <source>
        <dbReference type="ARBA" id="ARBA00007553"/>
    </source>
</evidence>